<dbReference type="PROSITE" id="PS51900">
    <property type="entry name" value="CB"/>
    <property type="match status" value="1"/>
</dbReference>
<feature type="region of interest" description="Disordered" evidence="3">
    <location>
        <begin position="117"/>
        <end position="140"/>
    </location>
</feature>
<dbReference type="InterPro" id="IPR044068">
    <property type="entry name" value="CB"/>
</dbReference>
<dbReference type="STRING" id="161355.PS9374_05185"/>
<organism evidence="5 6">
    <name type="scientific">Planomonospora sphaerica</name>
    <dbReference type="NCBI Taxonomy" id="161355"/>
    <lineage>
        <taxon>Bacteria</taxon>
        <taxon>Bacillati</taxon>
        <taxon>Actinomycetota</taxon>
        <taxon>Actinomycetes</taxon>
        <taxon>Streptosporangiales</taxon>
        <taxon>Streptosporangiaceae</taxon>
        <taxon>Planomonospora</taxon>
    </lineage>
</organism>
<name>A0A171DL13_9ACTN</name>
<keyword evidence="6" id="KW-1185">Reference proteome</keyword>
<evidence type="ECO:0000313" key="5">
    <source>
        <dbReference type="EMBL" id="GAT69510.1"/>
    </source>
</evidence>
<keyword evidence="2" id="KW-0238">DNA-binding</keyword>
<sequence>MRRFEGSNTQRTYAYSLVDHLRWLEREALEFGAVTLMDLERYMGAVGAEIRMPFGEPWRAGKRPYGKDALGTAATVLKAFYTELALMKVNVKLGIDLNLAKLPTALDRSRSLLGHVKTSMPANPLTPTGPGRRHPKLPPENARPLLLKEVNTARDRMVIDWLADGGFRIGELCGLHLSDLHLRDNSPCREARSAHAHVCHRSGNRNHASAKTKYPWALEDGMSIP</sequence>
<reference evidence="5 6" key="1">
    <citation type="journal article" date="2016" name="Genome Announc.">
        <title>Draft Genome Sequence of Planomonospora sphaerica JCM9374, a Rare Actinomycete.</title>
        <authorList>
            <person name="Dohra H."/>
            <person name="Suzuki T."/>
            <person name="Inoue Y."/>
            <person name="Kodani S."/>
        </authorList>
    </citation>
    <scope>NUCLEOTIDE SEQUENCE [LARGE SCALE GENOMIC DNA]</scope>
    <source>
        <strain evidence="5 6">JCM 9374</strain>
    </source>
</reference>
<feature type="domain" description="Core-binding (CB)" evidence="4">
    <location>
        <begin position="1"/>
        <end position="85"/>
    </location>
</feature>
<dbReference type="GO" id="GO:0006310">
    <property type="term" value="P:DNA recombination"/>
    <property type="evidence" value="ECO:0007669"/>
    <property type="project" value="UniProtKB-KW"/>
</dbReference>
<reference evidence="6" key="2">
    <citation type="submission" date="2016-04" db="EMBL/GenBank/DDBJ databases">
        <title>Planomonospora sphaerica JCM9374 whole genome shotgun sequence.</title>
        <authorList>
            <person name="Suzuki T."/>
            <person name="Dohra H."/>
            <person name="Kodani S."/>
        </authorList>
    </citation>
    <scope>NUCLEOTIDE SEQUENCE [LARGE SCALE GENOMIC DNA]</scope>
    <source>
        <strain evidence="6">JCM 9374</strain>
    </source>
</reference>
<dbReference type="Gene3D" id="1.10.443.10">
    <property type="entry name" value="Intergrase catalytic core"/>
    <property type="match status" value="1"/>
</dbReference>
<dbReference type="GO" id="GO:0003677">
    <property type="term" value="F:DNA binding"/>
    <property type="evidence" value="ECO:0007669"/>
    <property type="project" value="UniProtKB-UniRule"/>
</dbReference>
<dbReference type="SUPFAM" id="SSF56349">
    <property type="entry name" value="DNA breaking-rejoining enzymes"/>
    <property type="match status" value="1"/>
</dbReference>
<evidence type="ECO:0000256" key="2">
    <source>
        <dbReference type="PROSITE-ProRule" id="PRU01248"/>
    </source>
</evidence>
<evidence type="ECO:0000256" key="1">
    <source>
        <dbReference type="ARBA" id="ARBA00023172"/>
    </source>
</evidence>
<evidence type="ECO:0000259" key="4">
    <source>
        <dbReference type="PROSITE" id="PS51900"/>
    </source>
</evidence>
<proteinExistence type="predicted"/>
<accession>A0A171DL13</accession>
<keyword evidence="1" id="KW-0233">DNA recombination</keyword>
<dbReference type="Proteomes" id="UP000077701">
    <property type="component" value="Unassembled WGS sequence"/>
</dbReference>
<comment type="caution">
    <text evidence="5">The sequence shown here is derived from an EMBL/GenBank/DDBJ whole genome shotgun (WGS) entry which is preliminary data.</text>
</comment>
<protein>
    <submittedName>
        <fullName evidence="5">Integrase</fullName>
    </submittedName>
</protein>
<dbReference type="InterPro" id="IPR011010">
    <property type="entry name" value="DNA_brk_join_enz"/>
</dbReference>
<dbReference type="AlphaFoldDB" id="A0A171DL13"/>
<gene>
    <name evidence="5" type="ORF">PS9374_05185</name>
</gene>
<dbReference type="GO" id="GO:0015074">
    <property type="term" value="P:DNA integration"/>
    <property type="evidence" value="ECO:0007669"/>
    <property type="project" value="InterPro"/>
</dbReference>
<dbReference type="EMBL" id="BDCX01000013">
    <property type="protein sequence ID" value="GAT69510.1"/>
    <property type="molecule type" value="Genomic_DNA"/>
</dbReference>
<evidence type="ECO:0000256" key="3">
    <source>
        <dbReference type="SAM" id="MobiDB-lite"/>
    </source>
</evidence>
<evidence type="ECO:0000313" key="6">
    <source>
        <dbReference type="Proteomes" id="UP000077701"/>
    </source>
</evidence>
<dbReference type="InterPro" id="IPR013762">
    <property type="entry name" value="Integrase-like_cat_sf"/>
</dbReference>